<name>A0A1H0VT97_9CLOT</name>
<dbReference type="InterPro" id="IPR036059">
    <property type="entry name" value="TldD/PmbA_sf"/>
</dbReference>
<dbReference type="InterPro" id="IPR045570">
    <property type="entry name" value="Metalloprtase-TldD/E_cen_dom"/>
</dbReference>
<dbReference type="InterPro" id="IPR045569">
    <property type="entry name" value="Metalloprtase-TldD/E_C"/>
</dbReference>
<dbReference type="GO" id="GO:0005829">
    <property type="term" value="C:cytosol"/>
    <property type="evidence" value="ECO:0007669"/>
    <property type="project" value="TreeGrafter"/>
</dbReference>
<protein>
    <submittedName>
        <fullName evidence="5">PmbA protein</fullName>
    </submittedName>
</protein>
<accession>A0A1H0VT97</accession>
<dbReference type="InterPro" id="IPR002510">
    <property type="entry name" value="Metalloprtase-TldD/E_N"/>
</dbReference>
<dbReference type="InterPro" id="IPR035068">
    <property type="entry name" value="TldD/PmbA_N"/>
</dbReference>
<gene>
    <name evidence="5" type="ORF">SAMN04488529_1198</name>
</gene>
<dbReference type="SUPFAM" id="SSF111283">
    <property type="entry name" value="Putative modulator of DNA gyrase, PmbA/TldD"/>
    <property type="match status" value="1"/>
</dbReference>
<reference evidence="5 6" key="1">
    <citation type="submission" date="2016-10" db="EMBL/GenBank/DDBJ databases">
        <authorList>
            <person name="de Groot N.N."/>
        </authorList>
    </citation>
    <scope>NUCLEOTIDE SEQUENCE [LARGE SCALE GENOMIC DNA]</scope>
    <source>
        <strain evidence="5 6">DSM 12272</strain>
    </source>
</reference>
<dbReference type="EMBL" id="FNJM01000019">
    <property type="protein sequence ID" value="SDP81326.1"/>
    <property type="molecule type" value="Genomic_DNA"/>
</dbReference>
<dbReference type="InterPro" id="IPR047657">
    <property type="entry name" value="PmbA"/>
</dbReference>
<dbReference type="PANTHER" id="PTHR43421">
    <property type="entry name" value="METALLOPROTEASE PMBA"/>
    <property type="match status" value="1"/>
</dbReference>
<dbReference type="AlphaFoldDB" id="A0A1H0VT97"/>
<dbReference type="Pfam" id="PF19290">
    <property type="entry name" value="PmbA_TldD_2nd"/>
    <property type="match status" value="1"/>
</dbReference>
<keyword evidence="6" id="KW-1185">Reference proteome</keyword>
<evidence type="ECO:0000313" key="5">
    <source>
        <dbReference type="EMBL" id="SDP81326.1"/>
    </source>
</evidence>
<comment type="similarity">
    <text evidence="1">Belongs to the peptidase U62 family.</text>
</comment>
<evidence type="ECO:0000259" key="2">
    <source>
        <dbReference type="Pfam" id="PF01523"/>
    </source>
</evidence>
<dbReference type="Pfam" id="PF01523">
    <property type="entry name" value="PmbA_TldD_1st"/>
    <property type="match status" value="1"/>
</dbReference>
<dbReference type="Gene3D" id="3.30.2290.10">
    <property type="entry name" value="PmbA/TldD superfamily"/>
    <property type="match status" value="1"/>
</dbReference>
<evidence type="ECO:0000256" key="1">
    <source>
        <dbReference type="ARBA" id="ARBA00005836"/>
    </source>
</evidence>
<dbReference type="GO" id="GO:0006508">
    <property type="term" value="P:proteolysis"/>
    <property type="evidence" value="ECO:0007669"/>
    <property type="project" value="InterPro"/>
</dbReference>
<feature type="domain" description="Metalloprotease TldD/E central" evidence="4">
    <location>
        <begin position="114"/>
        <end position="217"/>
    </location>
</feature>
<feature type="domain" description="Metalloprotease TldD/E C-terminal" evidence="3">
    <location>
        <begin position="225"/>
        <end position="446"/>
    </location>
</feature>
<dbReference type="Proteomes" id="UP000198597">
    <property type="component" value="Unassembled WGS sequence"/>
</dbReference>
<dbReference type="STRING" id="94869.SAMN04488529_1198"/>
<feature type="domain" description="Metalloprotease TldD/E N-terminal" evidence="2">
    <location>
        <begin position="22"/>
        <end position="86"/>
    </location>
</feature>
<evidence type="ECO:0000313" key="6">
    <source>
        <dbReference type="Proteomes" id="UP000198597"/>
    </source>
</evidence>
<organism evidence="5 6">
    <name type="scientific">Clostridium gasigenes</name>
    <dbReference type="NCBI Taxonomy" id="94869"/>
    <lineage>
        <taxon>Bacteria</taxon>
        <taxon>Bacillati</taxon>
        <taxon>Bacillota</taxon>
        <taxon>Clostridia</taxon>
        <taxon>Eubacteriales</taxon>
        <taxon>Clostridiaceae</taxon>
        <taxon>Clostridium</taxon>
    </lineage>
</organism>
<dbReference type="PANTHER" id="PTHR43421:SF1">
    <property type="entry name" value="METALLOPROTEASE PMBA"/>
    <property type="match status" value="1"/>
</dbReference>
<evidence type="ECO:0000259" key="4">
    <source>
        <dbReference type="Pfam" id="PF19290"/>
    </source>
</evidence>
<evidence type="ECO:0000259" key="3">
    <source>
        <dbReference type="Pfam" id="PF19289"/>
    </source>
</evidence>
<dbReference type="Pfam" id="PF19289">
    <property type="entry name" value="PmbA_TldD_3rd"/>
    <property type="match status" value="1"/>
</dbReference>
<dbReference type="OrthoDB" id="9803618at2"/>
<sequence>MEFKIFIDVLFKEAKKVGFEEYEVYYTDSESLSINIYKEEVDKYKLTNSYGLSFRGKIGNKIGYSYTQILDKDAIDMMIRNAKESALAIENNDIQFIYEGDKDYKEIESYYTELENINPEKLIELGMQMEKECKLLSDKVHNFSACGIGYSNSKYGIINSKGLNLENKSNLLTAYVCPIIKDGENMHDGMGYAVATSLNEVNPKKIAEDGVKEALSKIGAKSIPSGIYKVVINNEAMVSMLSTYAGIFSADATQKGLSLLKDKEGEVIASSIVTLVDDPHLYKGLGSVSFDDEGVATSKTELIKCGVLNTLIHNLKTANKENKTTTGNGFKASYASPVGVSPTNFYIEPGDKTFDELLEEVGEGLIITDFAGLHSGANSITGDFSLAAKGFYIKDGKKTFPVEQITVAGNFFKLLKDINRIGTDLKFPMSSVGSPSVIVNELSVAGK</sequence>
<dbReference type="GO" id="GO:0008237">
    <property type="term" value="F:metallopeptidase activity"/>
    <property type="evidence" value="ECO:0007669"/>
    <property type="project" value="InterPro"/>
</dbReference>
<proteinExistence type="inferred from homology"/>